<evidence type="ECO:0000256" key="2">
    <source>
        <dbReference type="SAM" id="Phobius"/>
    </source>
</evidence>
<reference evidence="3 4" key="1">
    <citation type="submission" date="2015-12" db="EMBL/GenBank/DDBJ databases">
        <title>The genome of Folsomia candida.</title>
        <authorList>
            <person name="Faddeeva A."/>
            <person name="Derks M.F."/>
            <person name="Anvar Y."/>
            <person name="Smit S."/>
            <person name="Van Straalen N."/>
            <person name="Roelofs D."/>
        </authorList>
    </citation>
    <scope>NUCLEOTIDE SEQUENCE [LARGE SCALE GENOMIC DNA]</scope>
    <source>
        <strain evidence="3 4">VU population</strain>
        <tissue evidence="3">Whole body</tissue>
    </source>
</reference>
<keyword evidence="2" id="KW-1133">Transmembrane helix</keyword>
<dbReference type="AlphaFoldDB" id="A0A226D777"/>
<feature type="compositionally biased region" description="Low complexity" evidence="1">
    <location>
        <begin position="652"/>
        <end position="683"/>
    </location>
</feature>
<dbReference type="Proteomes" id="UP000198287">
    <property type="component" value="Unassembled WGS sequence"/>
</dbReference>
<feature type="compositionally biased region" description="Low complexity" evidence="1">
    <location>
        <begin position="1001"/>
        <end position="1014"/>
    </location>
</feature>
<feature type="region of interest" description="Disordered" evidence="1">
    <location>
        <begin position="568"/>
        <end position="587"/>
    </location>
</feature>
<organism evidence="3 4">
    <name type="scientific">Folsomia candida</name>
    <name type="common">Springtail</name>
    <dbReference type="NCBI Taxonomy" id="158441"/>
    <lineage>
        <taxon>Eukaryota</taxon>
        <taxon>Metazoa</taxon>
        <taxon>Ecdysozoa</taxon>
        <taxon>Arthropoda</taxon>
        <taxon>Hexapoda</taxon>
        <taxon>Collembola</taxon>
        <taxon>Entomobryomorpha</taxon>
        <taxon>Isotomoidea</taxon>
        <taxon>Isotomidae</taxon>
        <taxon>Proisotominae</taxon>
        <taxon>Folsomia</taxon>
    </lineage>
</organism>
<feature type="region of interest" description="Disordered" evidence="1">
    <location>
        <begin position="370"/>
        <end position="433"/>
    </location>
</feature>
<gene>
    <name evidence="3" type="ORF">Fcan01_24651</name>
</gene>
<evidence type="ECO:0000313" key="3">
    <source>
        <dbReference type="EMBL" id="OXA40587.1"/>
    </source>
</evidence>
<feature type="compositionally biased region" description="Polar residues" evidence="1">
    <location>
        <begin position="803"/>
        <end position="820"/>
    </location>
</feature>
<feature type="region of interest" description="Disordered" evidence="1">
    <location>
        <begin position="195"/>
        <end position="218"/>
    </location>
</feature>
<feature type="compositionally biased region" description="Basic and acidic residues" evidence="1">
    <location>
        <begin position="626"/>
        <end position="635"/>
    </location>
</feature>
<feature type="region of interest" description="Disordered" evidence="1">
    <location>
        <begin position="880"/>
        <end position="935"/>
    </location>
</feature>
<feature type="transmembrane region" description="Helical" evidence="2">
    <location>
        <begin position="20"/>
        <end position="43"/>
    </location>
</feature>
<dbReference type="EMBL" id="LNIX01000033">
    <property type="protein sequence ID" value="OXA40587.1"/>
    <property type="molecule type" value="Genomic_DNA"/>
</dbReference>
<proteinExistence type="predicted"/>
<sequence>MGAINGSFSSIKKRRSLLNLTFIAVFNRITIFCRLLLILLIFVDISVAQTGSSFFYYYSPNQPMVVNSQTFGSNPQAYHHSSTNPFDFIPSDQTREDRQGAVYPTGEESSPFLPQRNIPSSLLDKIAFTNGPPTLPSLHPQYQYNYQVNTDPPQTPPTPTRSANSLFPGQTQPSGKLFNFLNQPFQFFQNSFNRFHHQQQHQQQQEEYDDNRQSPVSYNTNEGKVASQEYVSTPSRVVTVPPPTNDQNQQTIYSYYDQGRLSPARFVVQKPKTTPLTFSVNQYFTSKTTKGPASYTFTIEANPTVGPTAKVQVSVGSDSLSSTFPTLPPALFSPSVATRENKTTTQGERDDVNVVQYEYYDDDVVMQPVVTTTPTSSSTPPVDSQTPEPQNLVTESASFPSSTPISTTPEQQAIPETTPLPTTTTTTTTTVSTTSTEKINIDQENGNSVRKPVKRVIIVRKKLVSGNKQQRKNNNVAITEVDSKFNNELVNSEKNQIIENVPTSSTSSRPEPYEIISSPVPPKAQRVKRPRFRSSTPAPTTTTTTFATTTTTEQAPIILAAEDIEPATTTSQPEVQTTTTTDAPTTVRHKQKEDYFIEPLITTTASKADSLVSTETPVAPTTTDARQTDEQRDAEFEYYEYYDDQTENSYKTPSVTSSTEPSSTTTTELVSTSTELSPSSPSSLREDNAAAIEDSNNPVTTIPTTLILEAEEDELIEPLSTTEPYISSTSAPTTEKEIMSERETATTTEQIHKSATTEESIITATTFRPSNRLSTQDDEMDEEVTTIRPVMDYDVAKIEGETATNGPQTLLENTQNTTDLTDSTNNANLSTTTSQFEHDFHQEEEYFYSQEEYIGQDPLEDERIQEAQRLALQNALKNIRSRQQNASTTDKPDEENADPAKKFIRRPTNVNSFPSSTSISVSFSSTEQDDEELEDSRSNIIHKIQTFRTKLRKVVNRTGKKSTTTKRPRRVTRPHSIVTPAEVVAETSPPVPEKVVEDQITTTSTTTTTTTSPPETTPKKKEEKVKPTPPPTLGSLIITEILPTSTSTSTQPNTTTTDAAMQDEPSEDNQEPVDFETEDDDDRRISTLISSNPTTIKSTEEPEEIISSSTTIITQEGLSSSPQTTELPLNITTTTTTPDETLLVTETSTSRTIRERKVKVILKRRKGAPKGTGTVARQVVRTRTRVKQREDAE</sequence>
<feature type="compositionally biased region" description="Low complexity" evidence="1">
    <location>
        <begin position="417"/>
        <end position="433"/>
    </location>
</feature>
<accession>A0A226D777</accession>
<feature type="region of interest" description="Disordered" evidence="1">
    <location>
        <begin position="145"/>
        <end position="175"/>
    </location>
</feature>
<feature type="compositionally biased region" description="Polar residues" evidence="1">
    <location>
        <begin position="608"/>
        <end position="625"/>
    </location>
</feature>
<feature type="compositionally biased region" description="Low complexity" evidence="1">
    <location>
        <begin position="370"/>
        <end position="387"/>
    </location>
</feature>
<feature type="compositionally biased region" description="Low complexity" evidence="1">
    <location>
        <begin position="396"/>
        <end position="409"/>
    </location>
</feature>
<feature type="compositionally biased region" description="Basic residues" evidence="1">
    <location>
        <begin position="953"/>
        <end position="973"/>
    </location>
</feature>
<protein>
    <submittedName>
        <fullName evidence="3">Uncharacterized protein</fullName>
    </submittedName>
</protein>
<evidence type="ECO:0000256" key="1">
    <source>
        <dbReference type="SAM" id="MobiDB-lite"/>
    </source>
</evidence>
<feature type="compositionally biased region" description="Polar residues" evidence="1">
    <location>
        <begin position="161"/>
        <end position="174"/>
    </location>
</feature>
<feature type="compositionally biased region" description="Acidic residues" evidence="1">
    <location>
        <begin position="636"/>
        <end position="646"/>
    </location>
</feature>
<feature type="compositionally biased region" description="Acidic residues" evidence="1">
    <location>
        <begin position="1064"/>
        <end position="1081"/>
    </location>
</feature>
<keyword evidence="2" id="KW-0472">Membrane</keyword>
<feature type="region of interest" description="Disordered" evidence="1">
    <location>
        <begin position="496"/>
        <end position="544"/>
    </location>
</feature>
<feature type="region of interest" description="Disordered" evidence="1">
    <location>
        <begin position="608"/>
        <end position="697"/>
    </location>
</feature>
<feature type="compositionally biased region" description="Basic and acidic residues" evidence="1">
    <location>
        <begin position="1017"/>
        <end position="1026"/>
    </location>
</feature>
<keyword evidence="2" id="KW-0812">Transmembrane</keyword>
<name>A0A226D777_FOLCA</name>
<feature type="compositionally biased region" description="Low complexity" evidence="1">
    <location>
        <begin position="909"/>
        <end position="926"/>
    </location>
</feature>
<feature type="compositionally biased region" description="Low complexity" evidence="1">
    <location>
        <begin position="1044"/>
        <end position="1057"/>
    </location>
</feature>
<comment type="caution">
    <text evidence="3">The sequence shown here is derived from an EMBL/GenBank/DDBJ whole genome shotgun (WGS) entry which is preliminary data.</text>
</comment>
<feature type="region of interest" description="Disordered" evidence="1">
    <location>
        <begin position="95"/>
        <end position="115"/>
    </location>
</feature>
<feature type="compositionally biased region" description="Polar residues" evidence="1">
    <location>
        <begin position="496"/>
        <end position="509"/>
    </location>
</feature>
<feature type="compositionally biased region" description="Low complexity" evidence="1">
    <location>
        <begin position="568"/>
        <end position="586"/>
    </location>
</feature>
<dbReference type="STRING" id="158441.A0A226D777"/>
<feature type="region of interest" description="Disordered" evidence="1">
    <location>
        <begin position="953"/>
        <end position="1081"/>
    </location>
</feature>
<keyword evidence="4" id="KW-1185">Reference proteome</keyword>
<feature type="region of interest" description="Disordered" evidence="1">
    <location>
        <begin position="803"/>
        <end position="830"/>
    </location>
</feature>
<feature type="compositionally biased region" description="Low complexity" evidence="1">
    <location>
        <begin position="533"/>
        <end position="544"/>
    </location>
</feature>
<feature type="compositionally biased region" description="Low complexity" evidence="1">
    <location>
        <begin position="821"/>
        <end position="830"/>
    </location>
</feature>
<dbReference type="OMA" id="ATETICD"/>
<evidence type="ECO:0000313" key="4">
    <source>
        <dbReference type="Proteomes" id="UP000198287"/>
    </source>
</evidence>